<dbReference type="CDD" id="cd00180">
    <property type="entry name" value="PKc"/>
    <property type="match status" value="1"/>
</dbReference>
<evidence type="ECO:0000256" key="5">
    <source>
        <dbReference type="ARBA" id="ARBA00022777"/>
    </source>
</evidence>
<dbReference type="GO" id="GO:0005524">
    <property type="term" value="F:ATP binding"/>
    <property type="evidence" value="ECO:0007669"/>
    <property type="project" value="UniProtKB-KW"/>
</dbReference>
<evidence type="ECO:0000313" key="9">
    <source>
        <dbReference type="Proteomes" id="UP001147752"/>
    </source>
</evidence>
<evidence type="ECO:0000256" key="4">
    <source>
        <dbReference type="ARBA" id="ARBA00022741"/>
    </source>
</evidence>
<dbReference type="SMART" id="SM00220">
    <property type="entry name" value="S_TKc"/>
    <property type="match status" value="1"/>
</dbReference>
<keyword evidence="9" id="KW-1185">Reference proteome</keyword>
<dbReference type="InterPro" id="IPR011009">
    <property type="entry name" value="Kinase-like_dom_sf"/>
</dbReference>
<comment type="similarity">
    <text evidence="1">Belongs to the protein kinase superfamily. STE Ser/Thr protein kinase family. MAP kinase kinase kinase subfamily.</text>
</comment>
<reference evidence="8" key="2">
    <citation type="journal article" date="2023" name="IMA Fungus">
        <title>Comparative genomic study of the Penicillium genus elucidates a diverse pangenome and 15 lateral gene transfer events.</title>
        <authorList>
            <person name="Petersen C."/>
            <person name="Sorensen T."/>
            <person name="Nielsen M.R."/>
            <person name="Sondergaard T.E."/>
            <person name="Sorensen J.L."/>
            <person name="Fitzpatrick D.A."/>
            <person name="Frisvad J.C."/>
            <person name="Nielsen K.L."/>
        </authorList>
    </citation>
    <scope>NUCLEOTIDE SEQUENCE</scope>
    <source>
        <strain evidence="8">IBT 3081</strain>
    </source>
</reference>
<dbReference type="PANTHER" id="PTHR11584:SF369">
    <property type="entry name" value="MITOGEN-ACTIVATED PROTEIN KINASE KINASE KINASE 19-RELATED"/>
    <property type="match status" value="1"/>
</dbReference>
<dbReference type="RefSeq" id="XP_056582871.1">
    <property type="nucleotide sequence ID" value="XM_056718736.1"/>
</dbReference>
<keyword evidence="3" id="KW-0808">Transferase</keyword>
<dbReference type="GeneID" id="81457919"/>
<dbReference type="Proteomes" id="UP001147752">
    <property type="component" value="Unassembled WGS sequence"/>
</dbReference>
<dbReference type="PROSITE" id="PS00108">
    <property type="entry name" value="PROTEIN_KINASE_ST"/>
    <property type="match status" value="1"/>
</dbReference>
<accession>A0A9W9VKP6</accession>
<keyword evidence="4" id="KW-0547">Nucleotide-binding</keyword>
<dbReference type="EMBL" id="JAPZBT010000001">
    <property type="protein sequence ID" value="KAJ5383095.1"/>
    <property type="molecule type" value="Genomic_DNA"/>
</dbReference>
<protein>
    <recommendedName>
        <fullName evidence="7">Protein kinase domain-containing protein</fullName>
    </recommendedName>
</protein>
<gene>
    <name evidence="8" type="ORF">N7517_001006</name>
</gene>
<name>A0A9W9VKP6_9EURO</name>
<evidence type="ECO:0000256" key="3">
    <source>
        <dbReference type="ARBA" id="ARBA00022679"/>
    </source>
</evidence>
<proteinExistence type="inferred from homology"/>
<dbReference type="InterPro" id="IPR000719">
    <property type="entry name" value="Prot_kinase_dom"/>
</dbReference>
<keyword evidence="6" id="KW-0067">ATP-binding</keyword>
<evidence type="ECO:0000256" key="2">
    <source>
        <dbReference type="ARBA" id="ARBA00022527"/>
    </source>
</evidence>
<dbReference type="AlphaFoldDB" id="A0A9W9VKP6"/>
<dbReference type="OrthoDB" id="4161460at2759"/>
<evidence type="ECO:0000256" key="6">
    <source>
        <dbReference type="ARBA" id="ARBA00022840"/>
    </source>
</evidence>
<dbReference type="InterPro" id="IPR008271">
    <property type="entry name" value="Ser/Thr_kinase_AS"/>
</dbReference>
<reference evidence="8" key="1">
    <citation type="submission" date="2022-12" db="EMBL/GenBank/DDBJ databases">
        <authorList>
            <person name="Petersen C."/>
        </authorList>
    </citation>
    <scope>NUCLEOTIDE SEQUENCE</scope>
    <source>
        <strain evidence="8">IBT 3081</strain>
    </source>
</reference>
<dbReference type="PANTHER" id="PTHR11584">
    <property type="entry name" value="SERINE/THREONINE PROTEIN KINASE"/>
    <property type="match status" value="1"/>
</dbReference>
<organism evidence="8 9">
    <name type="scientific">Penicillium concentricum</name>
    <dbReference type="NCBI Taxonomy" id="293559"/>
    <lineage>
        <taxon>Eukaryota</taxon>
        <taxon>Fungi</taxon>
        <taxon>Dikarya</taxon>
        <taxon>Ascomycota</taxon>
        <taxon>Pezizomycotina</taxon>
        <taxon>Eurotiomycetes</taxon>
        <taxon>Eurotiomycetidae</taxon>
        <taxon>Eurotiales</taxon>
        <taxon>Aspergillaceae</taxon>
        <taxon>Penicillium</taxon>
    </lineage>
</organism>
<dbReference type="PROSITE" id="PS50011">
    <property type="entry name" value="PROTEIN_KINASE_DOM"/>
    <property type="match status" value="1"/>
</dbReference>
<sequence>MRKLFLDSQKLILTPSMDLEKGAKGHHCHFERGDLLPFESKGLLGTGGFGQVDRILSQISFKEYARKQVLRKLAFGGRGVGALKGMIGEIEAMKKLKHHHIVEFVGSYTDPKYLSVIMHPVAEQDLRHYLGKVGSANHAEMRTFFGCLTTGLRFLHDHQIRHKDIKPGNILVDKGRIFFTDFGLSLDFEDATGSTTVGMVNYSTARYCAPEVALSEPRNTSSDIWSLGVVFLEMIVVLKGRTIKWMDDFLGAHGSYQTYVRSNPTGLEKLLAELKQTANLSDNVALVWIQQTLQEQHKSRPTAARLATSITRPYSHGGPDTVFCGICCLAPDDTHSDTSDDIEAEEFLREFALRTRVR</sequence>
<dbReference type="SUPFAM" id="SSF56112">
    <property type="entry name" value="Protein kinase-like (PK-like)"/>
    <property type="match status" value="1"/>
</dbReference>
<keyword evidence="2" id="KW-0723">Serine/threonine-protein kinase</keyword>
<feature type="domain" description="Protein kinase" evidence="7">
    <location>
        <begin position="38"/>
        <end position="315"/>
    </location>
</feature>
<comment type="caution">
    <text evidence="8">The sequence shown here is derived from an EMBL/GenBank/DDBJ whole genome shotgun (WGS) entry which is preliminary data.</text>
</comment>
<evidence type="ECO:0000256" key="1">
    <source>
        <dbReference type="ARBA" id="ARBA00006529"/>
    </source>
</evidence>
<dbReference type="GO" id="GO:0004674">
    <property type="term" value="F:protein serine/threonine kinase activity"/>
    <property type="evidence" value="ECO:0007669"/>
    <property type="project" value="UniProtKB-KW"/>
</dbReference>
<evidence type="ECO:0000313" key="8">
    <source>
        <dbReference type="EMBL" id="KAJ5383095.1"/>
    </source>
</evidence>
<evidence type="ECO:0000259" key="7">
    <source>
        <dbReference type="PROSITE" id="PS50011"/>
    </source>
</evidence>
<dbReference type="Gene3D" id="1.10.510.10">
    <property type="entry name" value="Transferase(Phosphotransferase) domain 1"/>
    <property type="match status" value="1"/>
</dbReference>
<dbReference type="Pfam" id="PF00069">
    <property type="entry name" value="Pkinase"/>
    <property type="match status" value="1"/>
</dbReference>
<keyword evidence="5" id="KW-0418">Kinase</keyword>